<evidence type="ECO:0000256" key="5">
    <source>
        <dbReference type="PIRSR" id="PIRSR015582-2"/>
    </source>
</evidence>
<dbReference type="RefSeq" id="WP_150062194.1">
    <property type="nucleotide sequence ID" value="NZ_JACHII010000004.1"/>
</dbReference>
<dbReference type="InterPro" id="IPR011206">
    <property type="entry name" value="Citrate_lyase_beta/mcl1/mcl2"/>
</dbReference>
<name>A0A5M6IC45_9PROT</name>
<evidence type="ECO:0000256" key="3">
    <source>
        <dbReference type="ARBA" id="ARBA00022723"/>
    </source>
</evidence>
<protein>
    <submittedName>
        <fullName evidence="7">HpcH/HpaI aldolase/citrate lyase family protein</fullName>
    </submittedName>
</protein>
<dbReference type="Proteomes" id="UP000324065">
    <property type="component" value="Unassembled WGS sequence"/>
</dbReference>
<dbReference type="GO" id="GO:0006107">
    <property type="term" value="P:oxaloacetate metabolic process"/>
    <property type="evidence" value="ECO:0007669"/>
    <property type="project" value="TreeGrafter"/>
</dbReference>
<feature type="compositionally biased region" description="Pro residues" evidence="6">
    <location>
        <begin position="299"/>
        <end position="308"/>
    </location>
</feature>
<feature type="region of interest" description="Disordered" evidence="6">
    <location>
        <begin position="296"/>
        <end position="317"/>
    </location>
</feature>
<evidence type="ECO:0000313" key="8">
    <source>
        <dbReference type="Proteomes" id="UP000324065"/>
    </source>
</evidence>
<dbReference type="Gene3D" id="3.20.20.60">
    <property type="entry name" value="Phosphoenolpyruvate-binding domains"/>
    <property type="match status" value="1"/>
</dbReference>
<dbReference type="PANTHER" id="PTHR32308:SF10">
    <property type="entry name" value="CITRATE LYASE SUBUNIT BETA"/>
    <property type="match status" value="1"/>
</dbReference>
<sequence>MTNTHLRLGASLYIPATRPDILSIANGDRHPGLRSVILCTEDSILYGQVEAALDNLRRCLPQIRTDRRALVFVRPRDTATLSRILTMPGVERIDGFVLPKATADSVSACAAMTPRRFHLMPTLETLEAFDPGGMSALRDVLSAPDLKERILALRIGGNDLLNFLGVRRGPGRTIYDTAVGPVIANLVAIFRPYGFPLTAPVFDEFGDSETLTQEVMRDLEYGLVGKTAIHPCQIATIETCYRVQRSDLEAAEAVLAHDAPAVFQIDQLMYEPATHSEWAKSIVVRASIYGTVDARRDPAPPQWTPPLSAPVSGEVDTDAHHTTVLHGRL</sequence>
<dbReference type="InterPro" id="IPR039480">
    <property type="entry name" value="C-C_Bond_Lyase-like"/>
</dbReference>
<dbReference type="AlphaFoldDB" id="A0A5M6IC45"/>
<dbReference type="EMBL" id="VWPJ01000007">
    <property type="protein sequence ID" value="KAA5605864.1"/>
    <property type="molecule type" value="Genomic_DNA"/>
</dbReference>
<gene>
    <name evidence="7" type="ORF">F1188_09645</name>
</gene>
<dbReference type="OrthoDB" id="348111at2"/>
<evidence type="ECO:0000256" key="4">
    <source>
        <dbReference type="ARBA" id="ARBA00022842"/>
    </source>
</evidence>
<comment type="similarity">
    <text evidence="2">Belongs to the HpcH/HpaI aldolase family.</text>
</comment>
<proteinExistence type="inferred from homology"/>
<dbReference type="PANTHER" id="PTHR32308">
    <property type="entry name" value="LYASE BETA SUBUNIT, PUTATIVE (AFU_ORTHOLOGUE AFUA_4G13030)-RELATED"/>
    <property type="match status" value="1"/>
</dbReference>
<dbReference type="GO" id="GO:0000287">
    <property type="term" value="F:magnesium ion binding"/>
    <property type="evidence" value="ECO:0007669"/>
    <property type="project" value="TreeGrafter"/>
</dbReference>
<organism evidence="7 8">
    <name type="scientific">Roseospira marina</name>
    <dbReference type="NCBI Taxonomy" id="140057"/>
    <lineage>
        <taxon>Bacteria</taxon>
        <taxon>Pseudomonadati</taxon>
        <taxon>Pseudomonadota</taxon>
        <taxon>Alphaproteobacteria</taxon>
        <taxon>Rhodospirillales</taxon>
        <taxon>Rhodospirillaceae</taxon>
        <taxon>Roseospira</taxon>
    </lineage>
</organism>
<reference evidence="7 8" key="1">
    <citation type="submission" date="2019-09" db="EMBL/GenBank/DDBJ databases">
        <title>Genome sequence of Roseospira marina, one of the more divergent members of the non-sulfur purple photosynthetic bacterial family, the Rhodospirillaceae.</title>
        <authorList>
            <person name="Meyer T."/>
            <person name="Kyndt J."/>
        </authorList>
    </citation>
    <scope>NUCLEOTIDE SEQUENCE [LARGE SCALE GENOMIC DNA]</scope>
    <source>
        <strain evidence="7 8">DSM 15113</strain>
    </source>
</reference>
<accession>A0A5M6IC45</accession>
<keyword evidence="8" id="KW-1185">Reference proteome</keyword>
<evidence type="ECO:0000256" key="6">
    <source>
        <dbReference type="SAM" id="MobiDB-lite"/>
    </source>
</evidence>
<evidence type="ECO:0000256" key="2">
    <source>
        <dbReference type="ARBA" id="ARBA00005568"/>
    </source>
</evidence>
<feature type="binding site" evidence="5">
    <location>
        <position position="159"/>
    </location>
    <ligand>
        <name>Mg(2+)</name>
        <dbReference type="ChEBI" id="CHEBI:18420"/>
    </ligand>
</feature>
<keyword evidence="3 5" id="KW-0479">Metal-binding</keyword>
<evidence type="ECO:0000313" key="7">
    <source>
        <dbReference type="EMBL" id="KAA5605864.1"/>
    </source>
</evidence>
<dbReference type="InterPro" id="IPR040442">
    <property type="entry name" value="Pyrv_kinase-like_dom_sf"/>
</dbReference>
<dbReference type="SUPFAM" id="SSF51621">
    <property type="entry name" value="Phosphoenolpyruvate/pyruvate domain"/>
    <property type="match status" value="1"/>
</dbReference>
<dbReference type="Pfam" id="PF15617">
    <property type="entry name" value="C-C_Bond_Lyase"/>
    <property type="match status" value="1"/>
</dbReference>
<dbReference type="PIRSF" id="PIRSF015582">
    <property type="entry name" value="Cit_lyase_B"/>
    <property type="match status" value="1"/>
</dbReference>
<comment type="caution">
    <text evidence="7">The sequence shown here is derived from an EMBL/GenBank/DDBJ whole genome shotgun (WGS) entry which is preliminary data.</text>
</comment>
<dbReference type="GO" id="GO:0016829">
    <property type="term" value="F:lyase activity"/>
    <property type="evidence" value="ECO:0007669"/>
    <property type="project" value="UniProtKB-KW"/>
</dbReference>
<evidence type="ECO:0000256" key="1">
    <source>
        <dbReference type="ARBA" id="ARBA00001946"/>
    </source>
</evidence>
<keyword evidence="4 5" id="KW-0460">Magnesium</keyword>
<keyword evidence="7" id="KW-0456">Lyase</keyword>
<comment type="cofactor">
    <cofactor evidence="1">
        <name>Mg(2+)</name>
        <dbReference type="ChEBI" id="CHEBI:18420"/>
    </cofactor>
</comment>
<dbReference type="InterPro" id="IPR015813">
    <property type="entry name" value="Pyrv/PenolPyrv_kinase-like_dom"/>
</dbReference>